<dbReference type="GO" id="GO:0006417">
    <property type="term" value="P:regulation of translation"/>
    <property type="evidence" value="ECO:0007669"/>
    <property type="project" value="UniProtKB-KW"/>
</dbReference>
<gene>
    <name evidence="6" type="ORF">Fmac_023306</name>
</gene>
<organism evidence="6 7">
    <name type="scientific">Flemingia macrophylla</name>
    <dbReference type="NCBI Taxonomy" id="520843"/>
    <lineage>
        <taxon>Eukaryota</taxon>
        <taxon>Viridiplantae</taxon>
        <taxon>Streptophyta</taxon>
        <taxon>Embryophyta</taxon>
        <taxon>Tracheophyta</taxon>
        <taxon>Spermatophyta</taxon>
        <taxon>Magnoliopsida</taxon>
        <taxon>eudicotyledons</taxon>
        <taxon>Gunneridae</taxon>
        <taxon>Pentapetalae</taxon>
        <taxon>rosids</taxon>
        <taxon>fabids</taxon>
        <taxon>Fabales</taxon>
        <taxon>Fabaceae</taxon>
        <taxon>Papilionoideae</taxon>
        <taxon>50 kb inversion clade</taxon>
        <taxon>NPAAA clade</taxon>
        <taxon>indigoferoid/millettioid clade</taxon>
        <taxon>Phaseoleae</taxon>
        <taxon>Flemingia</taxon>
    </lineage>
</organism>
<keyword evidence="3" id="KW-0694">RNA-binding</keyword>
<dbReference type="EMBL" id="JBGMDY010000008">
    <property type="protein sequence ID" value="KAL2324248.1"/>
    <property type="molecule type" value="Genomic_DNA"/>
</dbReference>
<evidence type="ECO:0000313" key="6">
    <source>
        <dbReference type="EMBL" id="KAL2324248.1"/>
    </source>
</evidence>
<dbReference type="InterPro" id="IPR033133">
    <property type="entry name" value="PUM-HD"/>
</dbReference>
<feature type="repeat" description="Pumilio" evidence="4">
    <location>
        <begin position="265"/>
        <end position="300"/>
    </location>
</feature>
<sequence length="372" mass="41972">MAQYNHPFVQNPVIAPGTCFSLPSQHSELPHAYGNYQDLESAMKALSFRIPNHATYVDEASLHRMRITGAANHVQHPPTATVLGTPNSEPLVYNLQPQPPRWLWCASMAKDSHGCRTLLNVIDKASPHQIDNLTQGLKDHLHDLIKDPFGNLVIRKFVLSTNVSVAQKKRLIYYFINMDTQKLKDVCTDHQGTRVIQRLLENLKTVNVMCVLAFVYAMEPIIVELMKNVNGGYVIQQCLNLFPPSWNSFLVQKKIKQVNAMLRSRLSDRYVGLSMNKYASNVVEALIKFSETNDAELIVMELMFSLEFGNVIMDPFGNYVVQTALTCTEGLLHESLCHIILTSFGHLHNHPFGKRVLAFARAPGIYKDLDSV</sequence>
<evidence type="ECO:0000256" key="3">
    <source>
        <dbReference type="ARBA" id="ARBA00022884"/>
    </source>
</evidence>
<keyword evidence="2" id="KW-0810">Translation regulation</keyword>
<dbReference type="SMART" id="SM00025">
    <property type="entry name" value="Pumilio"/>
    <property type="match status" value="6"/>
</dbReference>
<name>A0ABD1LLB2_9FABA</name>
<comment type="caution">
    <text evidence="6">The sequence shown here is derived from an EMBL/GenBank/DDBJ whole genome shotgun (WGS) entry which is preliminary data.</text>
</comment>
<dbReference type="PROSITE" id="PS50302">
    <property type="entry name" value="PUM"/>
    <property type="match status" value="2"/>
</dbReference>
<evidence type="ECO:0000259" key="5">
    <source>
        <dbReference type="PROSITE" id="PS50303"/>
    </source>
</evidence>
<dbReference type="Pfam" id="PF00806">
    <property type="entry name" value="PUF"/>
    <property type="match status" value="6"/>
</dbReference>
<dbReference type="Proteomes" id="UP001603857">
    <property type="component" value="Unassembled WGS sequence"/>
</dbReference>
<dbReference type="PANTHER" id="PTHR12537">
    <property type="entry name" value="RNA BINDING PROTEIN PUMILIO-RELATED"/>
    <property type="match status" value="1"/>
</dbReference>
<dbReference type="InterPro" id="IPR001313">
    <property type="entry name" value="Pumilio_RNA-bd_rpt"/>
</dbReference>
<dbReference type="GO" id="GO:0003723">
    <property type="term" value="F:RNA binding"/>
    <property type="evidence" value="ECO:0007669"/>
    <property type="project" value="UniProtKB-KW"/>
</dbReference>
<keyword evidence="7" id="KW-1185">Reference proteome</keyword>
<dbReference type="PANTHER" id="PTHR12537:SF129">
    <property type="entry name" value="PUMILIO HOMOLOG 15-LIKE"/>
    <property type="match status" value="1"/>
</dbReference>
<dbReference type="PROSITE" id="PS50303">
    <property type="entry name" value="PUM_HD"/>
    <property type="match status" value="1"/>
</dbReference>
<dbReference type="InterPro" id="IPR011989">
    <property type="entry name" value="ARM-like"/>
</dbReference>
<keyword evidence="1" id="KW-0677">Repeat</keyword>
<feature type="repeat" description="Pumilio" evidence="4">
    <location>
        <begin position="177"/>
        <end position="213"/>
    </location>
</feature>
<evidence type="ECO:0000256" key="1">
    <source>
        <dbReference type="ARBA" id="ARBA00022737"/>
    </source>
</evidence>
<evidence type="ECO:0000256" key="4">
    <source>
        <dbReference type="PROSITE-ProRule" id="PRU00317"/>
    </source>
</evidence>
<dbReference type="InterPro" id="IPR016024">
    <property type="entry name" value="ARM-type_fold"/>
</dbReference>
<proteinExistence type="predicted"/>
<feature type="domain" description="PUM-HD" evidence="5">
    <location>
        <begin position="78"/>
        <end position="372"/>
    </location>
</feature>
<dbReference type="Gene3D" id="1.25.10.10">
    <property type="entry name" value="Leucine-rich Repeat Variant"/>
    <property type="match status" value="1"/>
</dbReference>
<protein>
    <recommendedName>
        <fullName evidence="5">PUM-HD domain-containing protein</fullName>
    </recommendedName>
</protein>
<dbReference type="SUPFAM" id="SSF48371">
    <property type="entry name" value="ARM repeat"/>
    <property type="match status" value="1"/>
</dbReference>
<reference evidence="6 7" key="1">
    <citation type="submission" date="2024-08" db="EMBL/GenBank/DDBJ databases">
        <title>Insights into the chromosomal genome structure of Flemingia macrophylla.</title>
        <authorList>
            <person name="Ding Y."/>
            <person name="Zhao Y."/>
            <person name="Bi W."/>
            <person name="Wu M."/>
            <person name="Zhao G."/>
            <person name="Gong Y."/>
            <person name="Li W."/>
            <person name="Zhang P."/>
        </authorList>
    </citation>
    <scope>NUCLEOTIDE SEQUENCE [LARGE SCALE GENOMIC DNA]</scope>
    <source>
        <strain evidence="6">DYQJB</strain>
        <tissue evidence="6">Leaf</tissue>
    </source>
</reference>
<evidence type="ECO:0000256" key="2">
    <source>
        <dbReference type="ARBA" id="ARBA00022845"/>
    </source>
</evidence>
<accession>A0ABD1LLB2</accession>
<dbReference type="AlphaFoldDB" id="A0ABD1LLB2"/>
<evidence type="ECO:0000313" key="7">
    <source>
        <dbReference type="Proteomes" id="UP001603857"/>
    </source>
</evidence>